<evidence type="ECO:0000313" key="2">
    <source>
        <dbReference type="EMBL" id="GGB01840.1"/>
    </source>
</evidence>
<reference evidence="2" key="2">
    <citation type="submission" date="2020-09" db="EMBL/GenBank/DDBJ databases">
        <authorList>
            <person name="Sun Q."/>
            <person name="Zhou Y."/>
        </authorList>
    </citation>
    <scope>NUCLEOTIDE SEQUENCE</scope>
    <source>
        <strain evidence="2">CGMCC 1.15448</strain>
    </source>
</reference>
<dbReference type="Pfam" id="PF12728">
    <property type="entry name" value="HTH_17"/>
    <property type="match status" value="1"/>
</dbReference>
<comment type="caution">
    <text evidence="2">The sequence shown here is derived from an EMBL/GenBank/DDBJ whole genome shotgun (WGS) entry which is preliminary data.</text>
</comment>
<dbReference type="InterPro" id="IPR009061">
    <property type="entry name" value="DNA-bd_dom_put_sf"/>
</dbReference>
<evidence type="ECO:0000259" key="1">
    <source>
        <dbReference type="Pfam" id="PF12728"/>
    </source>
</evidence>
<dbReference type="SUPFAM" id="SSF46955">
    <property type="entry name" value="Putative DNA-binding domain"/>
    <property type="match status" value="1"/>
</dbReference>
<sequence length="103" mass="11222">MQMQSKLLQVESVSSQTLLQAVSDLLDLKISTLKGSAAPKETDPFITRQEVADLFKISLPTVHAWMNAGILTPYKIGNKTRFLLSEVKAAAVNVGSRKEVAHA</sequence>
<dbReference type="EMBL" id="BMJC01000003">
    <property type="protein sequence ID" value="GGB01840.1"/>
    <property type="molecule type" value="Genomic_DNA"/>
</dbReference>
<dbReference type="Proteomes" id="UP000607559">
    <property type="component" value="Unassembled WGS sequence"/>
</dbReference>
<dbReference type="RefSeq" id="WP_188932352.1">
    <property type="nucleotide sequence ID" value="NZ_BMJC01000003.1"/>
</dbReference>
<proteinExistence type="predicted"/>
<gene>
    <name evidence="2" type="ORF">GCM10011511_26310</name>
</gene>
<dbReference type="AlphaFoldDB" id="A0A8J2XTA1"/>
<feature type="domain" description="Helix-turn-helix" evidence="1">
    <location>
        <begin position="47"/>
        <end position="89"/>
    </location>
</feature>
<keyword evidence="3" id="KW-1185">Reference proteome</keyword>
<evidence type="ECO:0000313" key="3">
    <source>
        <dbReference type="Proteomes" id="UP000607559"/>
    </source>
</evidence>
<dbReference type="InterPro" id="IPR041657">
    <property type="entry name" value="HTH_17"/>
</dbReference>
<name>A0A8J2XTA1_9BACT</name>
<protein>
    <recommendedName>
        <fullName evidence="1">Helix-turn-helix domain-containing protein</fullName>
    </recommendedName>
</protein>
<organism evidence="2 3">
    <name type="scientific">Puia dinghuensis</name>
    <dbReference type="NCBI Taxonomy" id="1792502"/>
    <lineage>
        <taxon>Bacteria</taxon>
        <taxon>Pseudomonadati</taxon>
        <taxon>Bacteroidota</taxon>
        <taxon>Chitinophagia</taxon>
        <taxon>Chitinophagales</taxon>
        <taxon>Chitinophagaceae</taxon>
        <taxon>Puia</taxon>
    </lineage>
</organism>
<accession>A0A8J2XTA1</accession>
<reference evidence="2" key="1">
    <citation type="journal article" date="2014" name="Int. J. Syst. Evol. Microbiol.">
        <title>Complete genome sequence of Corynebacterium casei LMG S-19264T (=DSM 44701T), isolated from a smear-ripened cheese.</title>
        <authorList>
            <consortium name="US DOE Joint Genome Institute (JGI-PGF)"/>
            <person name="Walter F."/>
            <person name="Albersmeier A."/>
            <person name="Kalinowski J."/>
            <person name="Ruckert C."/>
        </authorList>
    </citation>
    <scope>NUCLEOTIDE SEQUENCE</scope>
    <source>
        <strain evidence="2">CGMCC 1.15448</strain>
    </source>
</reference>